<reference evidence="2 3" key="1">
    <citation type="submission" date="2016-01" db="EMBL/GenBank/DDBJ databases">
        <title>Genome sequencing of Roseivirga spongicola UST030701-084.</title>
        <authorList>
            <person name="Selvaratnam C."/>
            <person name="Thevarajoo S."/>
            <person name="Goh K.M."/>
            <person name="Ee R."/>
            <person name="Chan K.-G."/>
            <person name="Chong C.S."/>
        </authorList>
    </citation>
    <scope>NUCLEOTIDE SEQUENCE [LARGE SCALE GENOMIC DNA]</scope>
    <source>
        <strain evidence="2 3">UST030701-084</strain>
    </source>
</reference>
<feature type="transmembrane region" description="Helical" evidence="1">
    <location>
        <begin position="105"/>
        <end position="124"/>
    </location>
</feature>
<keyword evidence="3" id="KW-1185">Reference proteome</keyword>
<feature type="transmembrane region" description="Helical" evidence="1">
    <location>
        <begin position="23"/>
        <end position="43"/>
    </location>
</feature>
<evidence type="ECO:0000256" key="1">
    <source>
        <dbReference type="SAM" id="Phobius"/>
    </source>
</evidence>
<dbReference type="Proteomes" id="UP000075606">
    <property type="component" value="Unassembled WGS sequence"/>
</dbReference>
<organism evidence="2 3">
    <name type="scientific">Roseivirga spongicola</name>
    <dbReference type="NCBI Taxonomy" id="333140"/>
    <lineage>
        <taxon>Bacteria</taxon>
        <taxon>Pseudomonadati</taxon>
        <taxon>Bacteroidota</taxon>
        <taxon>Cytophagia</taxon>
        <taxon>Cytophagales</taxon>
        <taxon>Roseivirgaceae</taxon>
        <taxon>Roseivirga</taxon>
    </lineage>
</organism>
<feature type="transmembrane region" description="Helical" evidence="1">
    <location>
        <begin position="136"/>
        <end position="160"/>
    </location>
</feature>
<feature type="transmembrane region" description="Helical" evidence="1">
    <location>
        <begin position="180"/>
        <end position="208"/>
    </location>
</feature>
<comment type="caution">
    <text evidence="2">The sequence shown here is derived from an EMBL/GenBank/DDBJ whole genome shotgun (WGS) entry which is preliminary data.</text>
</comment>
<name>A0A150X617_9BACT</name>
<evidence type="ECO:0008006" key="4">
    <source>
        <dbReference type="Google" id="ProtNLM"/>
    </source>
</evidence>
<sequence length="398" mass="45714">MIVYLVGQKQIPAQFQSMVTNSILIRIVAVFAYAFVVFGIYGGGGDPVIYFRWGQRFVEYFKQFDLSPFYDRDLWRGPAFAGTNFVGYPAAIMILFVGESFRGTWLLYSSLCLIGLFFFAKVFYRAYGGIEYKNYLYILLIYPSLWFWTASISKDTWMVFGAATFLTGMVGKNRKQNIPIMVFGLFWCYLVRPQLAAILAFALAGSYFLGSLKKLTFQNVFVLILAVVGAFYFLSVLGVEDVTEVTDLAQETQRKSSYGGSEISVSDGPLKFVQAPVNILLRPFPWEVGGFLQIISFFDIYFIWYLAFKNWKSVKRSFSMIRKDRLIAFCFIFIGLFAVGAGLALVNLGLIARQRIILYPFMFMIIYAYSDKRVAFLRKKRQQAQEKRYQEIAELQKT</sequence>
<feature type="transmembrane region" description="Helical" evidence="1">
    <location>
        <begin position="352"/>
        <end position="370"/>
    </location>
</feature>
<keyword evidence="1" id="KW-1133">Transmembrane helix</keyword>
<evidence type="ECO:0000313" key="3">
    <source>
        <dbReference type="Proteomes" id="UP000075606"/>
    </source>
</evidence>
<dbReference type="EMBL" id="LRPC01000028">
    <property type="protein sequence ID" value="KYG74158.1"/>
    <property type="molecule type" value="Genomic_DNA"/>
</dbReference>
<dbReference type="AlphaFoldDB" id="A0A150X617"/>
<keyword evidence="1" id="KW-0812">Transmembrane</keyword>
<dbReference type="STRING" id="333140.AWW68_16040"/>
<feature type="transmembrane region" description="Helical" evidence="1">
    <location>
        <begin position="326"/>
        <end position="346"/>
    </location>
</feature>
<feature type="transmembrane region" description="Helical" evidence="1">
    <location>
        <begin position="288"/>
        <end position="306"/>
    </location>
</feature>
<protein>
    <recommendedName>
        <fullName evidence="4">Glycosyltransferase RgtA/B/C/D-like domain-containing protein</fullName>
    </recommendedName>
</protein>
<accession>A0A150X617</accession>
<keyword evidence="1" id="KW-0472">Membrane</keyword>
<feature type="transmembrane region" description="Helical" evidence="1">
    <location>
        <begin position="220"/>
        <end position="239"/>
    </location>
</feature>
<gene>
    <name evidence="2" type="ORF">AWW68_16040</name>
</gene>
<proteinExistence type="predicted"/>
<evidence type="ECO:0000313" key="2">
    <source>
        <dbReference type="EMBL" id="KYG74158.1"/>
    </source>
</evidence>